<protein>
    <submittedName>
        <fullName evidence="2">Uncharacterized protein</fullName>
    </submittedName>
</protein>
<evidence type="ECO:0000313" key="3">
    <source>
        <dbReference type="Proteomes" id="UP000218784"/>
    </source>
</evidence>
<proteinExistence type="predicted"/>
<keyword evidence="1" id="KW-0812">Transmembrane</keyword>
<gene>
    <name evidence="2" type="ORF">COA17_17130</name>
</gene>
<reference evidence="2 3" key="1">
    <citation type="submission" date="2017-09" db="EMBL/GenBank/DDBJ databases">
        <title>Sphingomonas ginsenosidimutans KACC 14949, whole genome shotgun sequence.</title>
        <authorList>
            <person name="Feng G."/>
            <person name="Zhu H."/>
        </authorList>
    </citation>
    <scope>NUCLEOTIDE SEQUENCE [LARGE SCALE GENOMIC DNA]</scope>
    <source>
        <strain evidence="2 3">KACC 14949</strain>
    </source>
</reference>
<keyword evidence="1" id="KW-1133">Transmembrane helix</keyword>
<comment type="caution">
    <text evidence="2">The sequence shown here is derived from an EMBL/GenBank/DDBJ whole genome shotgun (WGS) entry which is preliminary data.</text>
</comment>
<dbReference type="EMBL" id="NWVD01000013">
    <property type="protein sequence ID" value="PCG07696.1"/>
    <property type="molecule type" value="Genomic_DNA"/>
</dbReference>
<keyword evidence="1" id="KW-0472">Membrane</keyword>
<name>A0A2A4HT39_9SPHN</name>
<dbReference type="AlphaFoldDB" id="A0A2A4HT39"/>
<organism evidence="2 3">
    <name type="scientific">Sphingomonas ginsenosidimutans</name>
    <dbReference type="NCBI Taxonomy" id="862134"/>
    <lineage>
        <taxon>Bacteria</taxon>
        <taxon>Pseudomonadati</taxon>
        <taxon>Pseudomonadota</taxon>
        <taxon>Alphaproteobacteria</taxon>
        <taxon>Sphingomonadales</taxon>
        <taxon>Sphingomonadaceae</taxon>
        <taxon>Sphingomonas</taxon>
    </lineage>
</organism>
<sequence length="86" mass="9380">MLNHDTGQMDWDAGRAQGPAFPASSFSVNPDNLFDPSTPRGRELLDEVYPSSTADVKNEVSPHARWIVAAVLIVMFIGLFLIPGHS</sequence>
<keyword evidence="3" id="KW-1185">Reference proteome</keyword>
<evidence type="ECO:0000313" key="2">
    <source>
        <dbReference type="EMBL" id="PCG07696.1"/>
    </source>
</evidence>
<evidence type="ECO:0000256" key="1">
    <source>
        <dbReference type="SAM" id="Phobius"/>
    </source>
</evidence>
<dbReference type="RefSeq" id="WP_056433121.1">
    <property type="nucleotide sequence ID" value="NZ_NWVD01000013.1"/>
</dbReference>
<feature type="transmembrane region" description="Helical" evidence="1">
    <location>
        <begin position="64"/>
        <end position="82"/>
    </location>
</feature>
<accession>A0A2A4HT39</accession>
<dbReference type="Proteomes" id="UP000218784">
    <property type="component" value="Unassembled WGS sequence"/>
</dbReference>